<name>A0A7C3VK04_9CYAN</name>
<evidence type="ECO:0008006" key="2">
    <source>
        <dbReference type="Google" id="ProtNLM"/>
    </source>
</evidence>
<evidence type="ECO:0000313" key="1">
    <source>
        <dbReference type="EMBL" id="HGG03354.1"/>
    </source>
</evidence>
<sequence length="201" mass="22124">MESLNLLAQAAAFWQGKSPDKPTPEQVVTALLECEKAAKKDKQIYNFNQFQGNWRLCFITGTKKTRQKAGKVLGAGRYLPGWVQIQLSYSQSGDETNPTPGYVAGQIGNRVQLGGLDLSLTGPAKLLDKNNILAFDFTKMTVKLAGLQLYNGFIRGGGDDYGKFYQETVKKQAFFAYFIVTPEFIAARGRGGGLALWGRIN</sequence>
<dbReference type="EMBL" id="DSPX01000232">
    <property type="protein sequence ID" value="HGG03354.1"/>
    <property type="molecule type" value="Genomic_DNA"/>
</dbReference>
<protein>
    <recommendedName>
        <fullName evidence="2">Plastid lipid-associated protein/fibrillin conserved domain-containing protein</fullName>
    </recommendedName>
</protein>
<proteinExistence type="predicted"/>
<dbReference type="PANTHER" id="PTHR35690:SF1">
    <property type="entry name" value="OS01G0363500 PROTEIN"/>
    <property type="match status" value="1"/>
</dbReference>
<comment type="caution">
    <text evidence="1">The sequence shown here is derived from an EMBL/GenBank/DDBJ whole genome shotgun (WGS) entry which is preliminary data.</text>
</comment>
<accession>A0A7C3VK04</accession>
<organism evidence="1">
    <name type="scientific">Planktothricoides sp. SpSt-374</name>
    <dbReference type="NCBI Taxonomy" id="2282167"/>
    <lineage>
        <taxon>Bacteria</taxon>
        <taxon>Bacillati</taxon>
        <taxon>Cyanobacteriota</taxon>
        <taxon>Cyanophyceae</taxon>
        <taxon>Oscillatoriophycideae</taxon>
        <taxon>Oscillatoriales</taxon>
        <taxon>Oscillatoriaceae</taxon>
        <taxon>Planktothricoides</taxon>
    </lineage>
</organism>
<reference evidence="1" key="1">
    <citation type="journal article" date="2020" name="mSystems">
        <title>Genome- and Community-Level Interaction Insights into Carbon Utilization and Element Cycling Functions of Hydrothermarchaeota in Hydrothermal Sediment.</title>
        <authorList>
            <person name="Zhou Z."/>
            <person name="Liu Y."/>
            <person name="Xu W."/>
            <person name="Pan J."/>
            <person name="Luo Z.H."/>
            <person name="Li M."/>
        </authorList>
    </citation>
    <scope>NUCLEOTIDE SEQUENCE [LARGE SCALE GENOMIC DNA]</scope>
    <source>
        <strain evidence="1">SpSt-374</strain>
    </source>
</reference>
<dbReference type="AlphaFoldDB" id="A0A7C3VK04"/>
<dbReference type="PANTHER" id="PTHR35690">
    <property type="entry name" value="OS01G0363500 PROTEIN"/>
    <property type="match status" value="1"/>
</dbReference>
<gene>
    <name evidence="1" type="ORF">ENR15_22625</name>
</gene>